<evidence type="ECO:0008006" key="4">
    <source>
        <dbReference type="Google" id="ProtNLM"/>
    </source>
</evidence>
<sequence length="391" mass="40676">MAGGPRRRLSTEAVHAGEIHDASGAHIAPIFQTSTFTFDDMAAVEARAAGESDAHMYSRGGNPSRAALAQKLAALEGCGLAEGEAGAEIFASGMAAITAALMGTARAGDHIVTQQVLYGSADHLIADVLTGFGVTNTRLPGLAPDDLEAELARRPESAVVYLETPANPTMGLIDIAETCGIAHTFGARVVVDNTFATPVLQRPLELGADVVVHSTTKFINGFGTVIGGAVVSADAELMAGEIASLIRFTGGVPSPFDCWLTNLGLKTLPLRMERHCNNAMVVAEFLESHPAVDSTAYPGLGSHPQHDLAQRQMDGFGALIAFDLGDYGAATRFLDRIELCALAVSLGNVDTLVEHPASMTHAVVPAEARAASGITDGLIRISVGLEDVDDI</sequence>
<dbReference type="FunFam" id="3.40.640.10:FF:000046">
    <property type="entry name" value="Cystathionine gamma-lyase"/>
    <property type="match status" value="1"/>
</dbReference>
<evidence type="ECO:0000256" key="1">
    <source>
        <dbReference type="ARBA" id="ARBA00001933"/>
    </source>
</evidence>
<organism evidence="3">
    <name type="scientific">marine metagenome</name>
    <dbReference type="NCBI Taxonomy" id="408172"/>
    <lineage>
        <taxon>unclassified sequences</taxon>
        <taxon>metagenomes</taxon>
        <taxon>ecological metagenomes</taxon>
    </lineage>
</organism>
<dbReference type="FunFam" id="3.90.1150.10:FF:000033">
    <property type="entry name" value="Cystathionine gamma-synthase"/>
    <property type="match status" value="1"/>
</dbReference>
<evidence type="ECO:0000256" key="2">
    <source>
        <dbReference type="ARBA" id="ARBA00022898"/>
    </source>
</evidence>
<dbReference type="Gene3D" id="3.40.640.10">
    <property type="entry name" value="Type I PLP-dependent aspartate aminotransferase-like (Major domain)"/>
    <property type="match status" value="1"/>
</dbReference>
<dbReference type="SUPFAM" id="SSF53383">
    <property type="entry name" value="PLP-dependent transferases"/>
    <property type="match status" value="1"/>
</dbReference>
<proteinExistence type="predicted"/>
<dbReference type="GO" id="GO:0016846">
    <property type="term" value="F:carbon-sulfur lyase activity"/>
    <property type="evidence" value="ECO:0007669"/>
    <property type="project" value="TreeGrafter"/>
</dbReference>
<feature type="non-terminal residue" evidence="3">
    <location>
        <position position="391"/>
    </location>
</feature>
<comment type="cofactor">
    <cofactor evidence="1">
        <name>pyridoxal 5'-phosphate</name>
        <dbReference type="ChEBI" id="CHEBI:597326"/>
    </cofactor>
</comment>
<dbReference type="PIRSF" id="PIRSF001434">
    <property type="entry name" value="CGS"/>
    <property type="match status" value="1"/>
</dbReference>
<protein>
    <recommendedName>
        <fullName evidence="4">Methionine gamma-lyase</fullName>
    </recommendedName>
</protein>
<dbReference type="GO" id="GO:0030170">
    <property type="term" value="F:pyridoxal phosphate binding"/>
    <property type="evidence" value="ECO:0007669"/>
    <property type="project" value="InterPro"/>
</dbReference>
<dbReference type="InterPro" id="IPR000277">
    <property type="entry name" value="Cys/Met-Metab_PyrdxlP-dep_enz"/>
</dbReference>
<dbReference type="InterPro" id="IPR015424">
    <property type="entry name" value="PyrdxlP-dep_Trfase"/>
</dbReference>
<gene>
    <name evidence="3" type="ORF">METZ01_LOCUS242921</name>
</gene>
<keyword evidence="2" id="KW-0663">Pyridoxal phosphate</keyword>
<dbReference type="GO" id="GO:0005737">
    <property type="term" value="C:cytoplasm"/>
    <property type="evidence" value="ECO:0007669"/>
    <property type="project" value="TreeGrafter"/>
</dbReference>
<dbReference type="Gene3D" id="3.90.1150.10">
    <property type="entry name" value="Aspartate Aminotransferase, domain 1"/>
    <property type="match status" value="1"/>
</dbReference>
<dbReference type="EMBL" id="UINC01062951">
    <property type="protein sequence ID" value="SVB90067.1"/>
    <property type="molecule type" value="Genomic_DNA"/>
</dbReference>
<dbReference type="GO" id="GO:0019346">
    <property type="term" value="P:transsulfuration"/>
    <property type="evidence" value="ECO:0007669"/>
    <property type="project" value="InterPro"/>
</dbReference>
<reference evidence="3" key="1">
    <citation type="submission" date="2018-05" db="EMBL/GenBank/DDBJ databases">
        <authorList>
            <person name="Lanie J.A."/>
            <person name="Ng W.-L."/>
            <person name="Kazmierczak K.M."/>
            <person name="Andrzejewski T.M."/>
            <person name="Davidsen T.M."/>
            <person name="Wayne K.J."/>
            <person name="Tettelin H."/>
            <person name="Glass J.I."/>
            <person name="Rusch D."/>
            <person name="Podicherti R."/>
            <person name="Tsui H.-C.T."/>
            <person name="Winkler M.E."/>
        </authorList>
    </citation>
    <scope>NUCLEOTIDE SEQUENCE</scope>
</reference>
<dbReference type="CDD" id="cd00614">
    <property type="entry name" value="CGS_like"/>
    <property type="match status" value="1"/>
</dbReference>
<accession>A0A382HT06</accession>
<dbReference type="InterPro" id="IPR015421">
    <property type="entry name" value="PyrdxlP-dep_Trfase_major"/>
</dbReference>
<name>A0A382HT06_9ZZZZ</name>
<evidence type="ECO:0000313" key="3">
    <source>
        <dbReference type="EMBL" id="SVB90067.1"/>
    </source>
</evidence>
<dbReference type="AlphaFoldDB" id="A0A382HT06"/>
<dbReference type="PANTHER" id="PTHR11808">
    <property type="entry name" value="TRANS-SULFURATION ENZYME FAMILY MEMBER"/>
    <property type="match status" value="1"/>
</dbReference>
<dbReference type="Pfam" id="PF01053">
    <property type="entry name" value="Cys_Met_Meta_PP"/>
    <property type="match status" value="1"/>
</dbReference>
<dbReference type="InterPro" id="IPR015422">
    <property type="entry name" value="PyrdxlP-dep_Trfase_small"/>
</dbReference>
<dbReference type="GO" id="GO:0009086">
    <property type="term" value="P:methionine biosynthetic process"/>
    <property type="evidence" value="ECO:0007669"/>
    <property type="project" value="UniProtKB-ARBA"/>
</dbReference>